<dbReference type="AlphaFoldDB" id="A0A9D2H5C8"/>
<evidence type="ECO:0000259" key="1">
    <source>
        <dbReference type="Pfam" id="PF07944"/>
    </source>
</evidence>
<dbReference type="Proteomes" id="UP000824220">
    <property type="component" value="Unassembled WGS sequence"/>
</dbReference>
<keyword evidence="4" id="KW-0378">Hydrolase</keyword>
<dbReference type="SUPFAM" id="SSF48208">
    <property type="entry name" value="Six-hairpin glycosidases"/>
    <property type="match status" value="1"/>
</dbReference>
<dbReference type="GO" id="GO:0005975">
    <property type="term" value="P:carbohydrate metabolic process"/>
    <property type="evidence" value="ECO:0007669"/>
    <property type="project" value="InterPro"/>
</dbReference>
<dbReference type="InterPro" id="IPR012878">
    <property type="entry name" value="Beta-AFase-like_GH127_cat"/>
</dbReference>
<dbReference type="EMBL" id="DXAM01000120">
    <property type="protein sequence ID" value="HJA04868.1"/>
    <property type="molecule type" value="Genomic_DNA"/>
</dbReference>
<dbReference type="InterPro" id="IPR049049">
    <property type="entry name" value="Beta-AFase-like_GH127_C"/>
</dbReference>
<reference evidence="4" key="2">
    <citation type="submission" date="2021-04" db="EMBL/GenBank/DDBJ databases">
        <authorList>
            <person name="Gilroy R."/>
        </authorList>
    </citation>
    <scope>NUCLEOTIDE SEQUENCE</scope>
    <source>
        <strain evidence="4">ChiHjej8B7-3636</strain>
    </source>
</reference>
<proteinExistence type="predicted"/>
<dbReference type="InterPro" id="IPR049174">
    <property type="entry name" value="Beta-AFase-like"/>
</dbReference>
<evidence type="ECO:0000313" key="4">
    <source>
        <dbReference type="EMBL" id="HJA04868.1"/>
    </source>
</evidence>
<dbReference type="GO" id="GO:0016787">
    <property type="term" value="F:hydrolase activity"/>
    <property type="evidence" value="ECO:0007669"/>
    <property type="project" value="UniProtKB-KW"/>
</dbReference>
<evidence type="ECO:0000313" key="5">
    <source>
        <dbReference type="Proteomes" id="UP000824220"/>
    </source>
</evidence>
<reference evidence="4" key="1">
    <citation type="journal article" date="2021" name="PeerJ">
        <title>Extensive microbial diversity within the chicken gut microbiome revealed by metagenomics and culture.</title>
        <authorList>
            <person name="Gilroy R."/>
            <person name="Ravi A."/>
            <person name="Getino M."/>
            <person name="Pursley I."/>
            <person name="Horton D.L."/>
            <person name="Alikhan N.F."/>
            <person name="Baker D."/>
            <person name="Gharbi K."/>
            <person name="Hall N."/>
            <person name="Watson M."/>
            <person name="Adriaenssens E.M."/>
            <person name="Foster-Nyarko E."/>
            <person name="Jarju S."/>
            <person name="Secka A."/>
            <person name="Antonio M."/>
            <person name="Oren A."/>
            <person name="Chaudhuri R.R."/>
            <person name="La Ragione R."/>
            <person name="Hildebrand F."/>
            <person name="Pallen M.J."/>
        </authorList>
    </citation>
    <scope>NUCLEOTIDE SEQUENCE</scope>
    <source>
        <strain evidence="4">ChiHjej8B7-3636</strain>
    </source>
</reference>
<feature type="domain" description="Non-reducing end beta-L-arabinofuranosidase-like GH127 catalytic" evidence="1">
    <location>
        <begin position="26"/>
        <end position="418"/>
    </location>
</feature>
<dbReference type="PANTHER" id="PTHR43465">
    <property type="entry name" value="DUF1680 DOMAIN PROTEIN (AFU_ORTHOLOGUE AFUA_1G08910)"/>
    <property type="match status" value="1"/>
</dbReference>
<protein>
    <submittedName>
        <fullName evidence="4">Glycoside hydrolase family 127 protein</fullName>
    </submittedName>
</protein>
<dbReference type="Pfam" id="PF20736">
    <property type="entry name" value="Glyco_hydro127M"/>
    <property type="match status" value="1"/>
</dbReference>
<accession>A0A9D2H5C8</accession>
<dbReference type="Pfam" id="PF20737">
    <property type="entry name" value="Glyco_hydro127C"/>
    <property type="match status" value="1"/>
</dbReference>
<evidence type="ECO:0000259" key="2">
    <source>
        <dbReference type="Pfam" id="PF20736"/>
    </source>
</evidence>
<organism evidence="4 5">
    <name type="scientific">Candidatus Microbacterium stercoravium</name>
    <dbReference type="NCBI Taxonomy" id="2838697"/>
    <lineage>
        <taxon>Bacteria</taxon>
        <taxon>Bacillati</taxon>
        <taxon>Actinomycetota</taxon>
        <taxon>Actinomycetes</taxon>
        <taxon>Micrococcales</taxon>
        <taxon>Microbacteriaceae</taxon>
        <taxon>Microbacterium</taxon>
    </lineage>
</organism>
<dbReference type="InterPro" id="IPR049046">
    <property type="entry name" value="Beta-AFase-like_GH127_middle"/>
</dbReference>
<name>A0A9D2H5C8_9MICO</name>
<dbReference type="PANTHER" id="PTHR43465:SF2">
    <property type="entry name" value="DUF1680 DOMAIN PROTEIN (AFU_ORTHOLOGUE AFUA_1G08910)"/>
    <property type="match status" value="1"/>
</dbReference>
<evidence type="ECO:0000259" key="3">
    <source>
        <dbReference type="Pfam" id="PF20737"/>
    </source>
</evidence>
<dbReference type="InterPro" id="IPR008928">
    <property type="entry name" value="6-hairpin_glycosidase_sf"/>
</dbReference>
<dbReference type="Pfam" id="PF07944">
    <property type="entry name" value="Beta-AFase-like_GH127_cat"/>
    <property type="match status" value="1"/>
</dbReference>
<feature type="domain" description="Non-reducing end beta-L-arabinofuranosidase-like GH127 middle" evidence="2">
    <location>
        <begin position="429"/>
        <end position="490"/>
    </location>
</feature>
<gene>
    <name evidence="4" type="ORF">H9800_08415</name>
</gene>
<sequence>MIVTTTHVMAPVDPRRGALRPLGLDQVSLRGGFWGDRQELNRRATVPHIAHWEERTGWLANFDAAAAGTVSETRTGREFSDSEIYKLLEAMAWEIGRTGDEDLEERYQQIVQRVVSAQHDDGYLNTRFGSPGQPARYSDLEWGHELYCFGHLFQAAVARIRTGRGGALVDAALRAADHVCEAFGENGIRSVCGHAEIEPALVELSRATGEERYLAQARLFLDRRGNGVLADIELGRAYYQDDQPIREAEVLRGHAVRALYLSAGAIDAGVDEGDDAYVDIVRAQYHRTLARRTYLTGGMGSHHQDEAFGDDFELPPDRAYCETCAGIGSVMVAWRLLLATGDISYGDVIERTLYNVVAASPSETGDAFFYTNPLQQRRRGAEAADSTPSPRAEASLRAPWFDVSCCPPNVARTLAQLGAYVAASDETGLAVLQYVSGEIRAEVAGGEVALRLTTAYPDDGSVDIEVLAAPESDWTLTLRIPAWAEGARIRRGDAETPVAAPAARVENLRSGEHLALHLPIAPRITAADPRIDAVRGAVAVERGPLVLCAESVDFDDDIDIAHLRIDPDAPLRSTLRGAVAAGSVQEIADSAWPYSADEEPLGAAPAEIPLVPYHSWANRGPSTMRVWIPTV</sequence>
<comment type="caution">
    <text evidence="4">The sequence shown here is derived from an EMBL/GenBank/DDBJ whole genome shotgun (WGS) entry which is preliminary data.</text>
</comment>
<feature type="domain" description="Non-reducing end beta-L-arabinofuranosidase-like GH127 C-terminal" evidence="3">
    <location>
        <begin position="522"/>
        <end position="629"/>
    </location>
</feature>